<feature type="compositionally biased region" description="Basic residues" evidence="3">
    <location>
        <begin position="1"/>
        <end position="19"/>
    </location>
</feature>
<gene>
    <name evidence="5 6 7" type="primary">LOC111108436</name>
</gene>
<keyword evidence="4" id="KW-1185">Reference proteome</keyword>
<dbReference type="SUPFAM" id="SSF47823">
    <property type="entry name" value="lambda integrase-like, N-terminal domain"/>
    <property type="match status" value="1"/>
</dbReference>
<evidence type="ECO:0000313" key="7">
    <source>
        <dbReference type="RefSeq" id="XP_022300030.1"/>
    </source>
</evidence>
<dbReference type="AlphaFoldDB" id="A0A8B8B9D1"/>
<dbReference type="Gene3D" id="1.10.443.10">
    <property type="entry name" value="Intergrase catalytic core"/>
    <property type="match status" value="1"/>
</dbReference>
<dbReference type="InterPro" id="IPR010998">
    <property type="entry name" value="Integrase_recombinase_N"/>
</dbReference>
<evidence type="ECO:0000256" key="1">
    <source>
        <dbReference type="ARBA" id="ARBA00023125"/>
    </source>
</evidence>
<evidence type="ECO:0000256" key="2">
    <source>
        <dbReference type="ARBA" id="ARBA00023172"/>
    </source>
</evidence>
<dbReference type="RefSeq" id="XP_022300029.1">
    <property type="nucleotide sequence ID" value="XM_022444321.1"/>
</dbReference>
<dbReference type="GeneID" id="111108436"/>
<name>A0A8B8B9D1_CRAVI</name>
<evidence type="ECO:0000313" key="4">
    <source>
        <dbReference type="Proteomes" id="UP000694844"/>
    </source>
</evidence>
<keyword evidence="1" id="KW-0238">DNA-binding</keyword>
<dbReference type="PANTHER" id="PTHR34605">
    <property type="entry name" value="PHAGE_INTEGRASE DOMAIN-CONTAINING PROTEIN"/>
    <property type="match status" value="1"/>
</dbReference>
<reference evidence="5 6" key="1">
    <citation type="submission" date="2025-04" db="UniProtKB">
        <authorList>
            <consortium name="RefSeq"/>
        </authorList>
    </citation>
    <scope>IDENTIFICATION</scope>
    <source>
        <tissue evidence="5 6">Whole sample</tissue>
    </source>
</reference>
<proteinExistence type="predicted"/>
<evidence type="ECO:0000313" key="6">
    <source>
        <dbReference type="RefSeq" id="XP_022300029.1"/>
    </source>
</evidence>
<evidence type="ECO:0000313" key="5">
    <source>
        <dbReference type="RefSeq" id="XP_022300028.1"/>
    </source>
</evidence>
<feature type="compositionally biased region" description="Polar residues" evidence="3">
    <location>
        <begin position="20"/>
        <end position="30"/>
    </location>
</feature>
<dbReference type="RefSeq" id="XP_022300028.1">
    <property type="nucleotide sequence ID" value="XM_022444320.1"/>
</dbReference>
<dbReference type="GO" id="GO:0006310">
    <property type="term" value="P:DNA recombination"/>
    <property type="evidence" value="ECO:0007669"/>
    <property type="project" value="UniProtKB-KW"/>
</dbReference>
<dbReference type="SUPFAM" id="SSF56349">
    <property type="entry name" value="DNA breaking-rejoining enzymes"/>
    <property type="match status" value="1"/>
</dbReference>
<accession>A0A8B8B9D1</accession>
<evidence type="ECO:0000256" key="3">
    <source>
        <dbReference type="SAM" id="MobiDB-lite"/>
    </source>
</evidence>
<organism evidence="4 7">
    <name type="scientific">Crassostrea virginica</name>
    <name type="common">Eastern oyster</name>
    <dbReference type="NCBI Taxonomy" id="6565"/>
    <lineage>
        <taxon>Eukaryota</taxon>
        <taxon>Metazoa</taxon>
        <taxon>Spiralia</taxon>
        <taxon>Lophotrochozoa</taxon>
        <taxon>Mollusca</taxon>
        <taxon>Bivalvia</taxon>
        <taxon>Autobranchia</taxon>
        <taxon>Pteriomorphia</taxon>
        <taxon>Ostreida</taxon>
        <taxon>Ostreoidea</taxon>
        <taxon>Ostreidae</taxon>
        <taxon>Crassostrea</taxon>
    </lineage>
</organism>
<dbReference type="GO" id="GO:0003677">
    <property type="term" value="F:DNA binding"/>
    <property type="evidence" value="ECO:0007669"/>
    <property type="project" value="UniProtKB-KW"/>
</dbReference>
<dbReference type="InterPro" id="IPR011010">
    <property type="entry name" value="DNA_brk_join_enz"/>
</dbReference>
<dbReference type="Proteomes" id="UP000694844">
    <property type="component" value="Chromosome 8"/>
</dbReference>
<dbReference type="RefSeq" id="XP_022300030.1">
    <property type="nucleotide sequence ID" value="XM_022444322.1"/>
</dbReference>
<dbReference type="OrthoDB" id="6138620at2759"/>
<dbReference type="InterPro" id="IPR052925">
    <property type="entry name" value="Phage_Integrase-like_Recomb"/>
</dbReference>
<dbReference type="GO" id="GO:0015074">
    <property type="term" value="P:DNA integration"/>
    <property type="evidence" value="ECO:0007669"/>
    <property type="project" value="InterPro"/>
</dbReference>
<dbReference type="PANTHER" id="PTHR34605:SF3">
    <property type="entry name" value="P CELL-TYPE AGGLUTINATION PROTEIN MAP4-LIKE-RELATED"/>
    <property type="match status" value="1"/>
</dbReference>
<dbReference type="Gene3D" id="1.10.150.130">
    <property type="match status" value="1"/>
</dbReference>
<keyword evidence="2" id="KW-0233">DNA recombination</keyword>
<protein>
    <submittedName>
        <fullName evidence="5 6">Uncharacterized protein LOC111108436 isoform X2</fullName>
    </submittedName>
</protein>
<dbReference type="InterPro" id="IPR013762">
    <property type="entry name" value="Integrase-like_cat_sf"/>
</dbReference>
<feature type="region of interest" description="Disordered" evidence="3">
    <location>
        <begin position="1"/>
        <end position="42"/>
    </location>
</feature>
<sequence>MPPSKRKARAAPKPAKKRVNTTTRATSQTPLPEAMDSSAPSQLLDNNNAVIDYDQLAAAIIRQQQQAATFSSPVEANPAPAASGSTNGECQPFINTLQQFFSGSQEICPMVGPTASNSTRSSTIHLSQSSMQLLKASVSTSTKQLYLRSYTLLHKFCAIQNVPFSLPFTEVLICNFIGDLFQQGYSPSTITSHVSAISYLHKLCNLPDPTHSFIVRKTIKGTHNLAKSGDIRLPITKSILIKLLSALHHTVQEADTRVFLSTIFLLAFHAFMRLGELVARSSVYNTKVIQRQDLLFLDDNSVQHILRHSKNMKDGQPIVLTLAANYINPQLCPIRALKTFTSLYQHKSGPLFTFKSGHPVNHSFVAAQLKHAI</sequence>